<feature type="non-terminal residue" evidence="2">
    <location>
        <position position="1"/>
    </location>
</feature>
<evidence type="ECO:0000259" key="1">
    <source>
        <dbReference type="Pfam" id="PF25597"/>
    </source>
</evidence>
<sequence>HAAYLKKKSPTQALTEKTPHEMVYGTKPNLSDLHHFGCTVFVKIGDVGKLNVRAKAGKFVGYDTNSKGYHVYWP</sequence>
<dbReference type="InParanoid" id="A0A0D0E9Q0"/>
<dbReference type="EMBL" id="KN825012">
    <property type="protein sequence ID" value="KIK95935.1"/>
    <property type="molecule type" value="Genomic_DNA"/>
</dbReference>
<accession>A0A0D0E9Q0</accession>
<reference evidence="3" key="2">
    <citation type="submission" date="2015-01" db="EMBL/GenBank/DDBJ databases">
        <title>Evolutionary Origins and Diversification of the Mycorrhizal Mutualists.</title>
        <authorList>
            <consortium name="DOE Joint Genome Institute"/>
            <consortium name="Mycorrhizal Genomics Consortium"/>
            <person name="Kohler A."/>
            <person name="Kuo A."/>
            <person name="Nagy L.G."/>
            <person name="Floudas D."/>
            <person name="Copeland A."/>
            <person name="Barry K.W."/>
            <person name="Cichocki N."/>
            <person name="Veneault-Fourrey C."/>
            <person name="LaButti K."/>
            <person name="Lindquist E.A."/>
            <person name="Lipzen A."/>
            <person name="Lundell T."/>
            <person name="Morin E."/>
            <person name="Murat C."/>
            <person name="Riley R."/>
            <person name="Ohm R."/>
            <person name="Sun H."/>
            <person name="Tunlid A."/>
            <person name="Henrissat B."/>
            <person name="Grigoriev I.V."/>
            <person name="Hibbett D.S."/>
            <person name="Martin F."/>
        </authorList>
    </citation>
    <scope>NUCLEOTIDE SEQUENCE [LARGE SCALE GENOMIC DNA]</scope>
    <source>
        <strain evidence="3">Ve08.2h10</strain>
    </source>
</reference>
<dbReference type="STRING" id="930991.A0A0D0E9Q0"/>
<dbReference type="Pfam" id="PF25597">
    <property type="entry name" value="SH3_retrovirus"/>
    <property type="match status" value="1"/>
</dbReference>
<feature type="domain" description="Retroviral polymerase SH3-like" evidence="1">
    <location>
        <begin position="38"/>
        <end position="74"/>
    </location>
</feature>
<feature type="non-terminal residue" evidence="2">
    <location>
        <position position="74"/>
    </location>
</feature>
<dbReference type="HOGENOM" id="CLU_085149_4_1_1"/>
<protein>
    <recommendedName>
        <fullName evidence="1">Retroviral polymerase SH3-like domain-containing protein</fullName>
    </recommendedName>
</protein>
<evidence type="ECO:0000313" key="3">
    <source>
        <dbReference type="Proteomes" id="UP000054538"/>
    </source>
</evidence>
<dbReference type="Proteomes" id="UP000054538">
    <property type="component" value="Unassembled WGS sequence"/>
</dbReference>
<reference evidence="2 3" key="1">
    <citation type="submission" date="2014-04" db="EMBL/GenBank/DDBJ databases">
        <authorList>
            <consortium name="DOE Joint Genome Institute"/>
            <person name="Kuo A."/>
            <person name="Kohler A."/>
            <person name="Jargeat P."/>
            <person name="Nagy L.G."/>
            <person name="Floudas D."/>
            <person name="Copeland A."/>
            <person name="Barry K.W."/>
            <person name="Cichocki N."/>
            <person name="Veneault-Fourrey C."/>
            <person name="LaButti K."/>
            <person name="Lindquist E.A."/>
            <person name="Lipzen A."/>
            <person name="Lundell T."/>
            <person name="Morin E."/>
            <person name="Murat C."/>
            <person name="Sun H."/>
            <person name="Tunlid A."/>
            <person name="Henrissat B."/>
            <person name="Grigoriev I.V."/>
            <person name="Hibbett D.S."/>
            <person name="Martin F."/>
            <person name="Nordberg H.P."/>
            <person name="Cantor M.N."/>
            <person name="Hua S.X."/>
        </authorList>
    </citation>
    <scope>NUCLEOTIDE SEQUENCE [LARGE SCALE GENOMIC DNA]</scope>
    <source>
        <strain evidence="2 3">Ve08.2h10</strain>
    </source>
</reference>
<evidence type="ECO:0000313" key="2">
    <source>
        <dbReference type="EMBL" id="KIK95935.1"/>
    </source>
</evidence>
<organism evidence="2 3">
    <name type="scientific">Paxillus rubicundulus Ve08.2h10</name>
    <dbReference type="NCBI Taxonomy" id="930991"/>
    <lineage>
        <taxon>Eukaryota</taxon>
        <taxon>Fungi</taxon>
        <taxon>Dikarya</taxon>
        <taxon>Basidiomycota</taxon>
        <taxon>Agaricomycotina</taxon>
        <taxon>Agaricomycetes</taxon>
        <taxon>Agaricomycetidae</taxon>
        <taxon>Boletales</taxon>
        <taxon>Paxilineae</taxon>
        <taxon>Paxillaceae</taxon>
        <taxon>Paxillus</taxon>
    </lineage>
</organism>
<dbReference type="OrthoDB" id="2667745at2759"/>
<gene>
    <name evidence="2" type="ORF">PAXRUDRAFT_70711</name>
</gene>
<dbReference type="AlphaFoldDB" id="A0A0D0E9Q0"/>
<dbReference type="InterPro" id="IPR057670">
    <property type="entry name" value="SH3_retrovirus"/>
</dbReference>
<name>A0A0D0E9Q0_9AGAM</name>
<proteinExistence type="predicted"/>
<keyword evidence="3" id="KW-1185">Reference proteome</keyword>